<dbReference type="AlphaFoldDB" id="A0A5B2VY02"/>
<name>A0A5B2VY02_9BACT</name>
<feature type="chain" id="PRO_5022758443" description="DUF4846 domain-containing protein" evidence="1">
    <location>
        <begin position="20"/>
        <end position="258"/>
    </location>
</feature>
<keyword evidence="3" id="KW-1185">Reference proteome</keyword>
<sequence length="258" mass="28957">MRYFFPFFIFLVTTSPSQAQTVADIAAPAGFNRLEQPAGAFGAWLRKIPLKKDKTVYLYNGKKKTNQQAQFAVLDVSVGKKDLQQCADAVMRLYAEYRFAAQQYDKIVFHATDGTRMDYDSWRQGTRFVLQKGRLVRRHIAAASNSRASFDQYLNTVFSYAGTLSLSKELKKAEDILPGDVFITGGSPGHAVIVTDVAVNKAGRRQFLLAQSYMPAQDIHILVNPAHPQSPWYEVSPAAPLITPEWDFAPGSLKRFPW</sequence>
<dbReference type="EMBL" id="VUOC01000002">
    <property type="protein sequence ID" value="KAA2243915.1"/>
    <property type="molecule type" value="Genomic_DNA"/>
</dbReference>
<protein>
    <recommendedName>
        <fullName evidence="4">DUF4846 domain-containing protein</fullName>
    </recommendedName>
</protein>
<reference evidence="2 3" key="2">
    <citation type="submission" date="2019-09" db="EMBL/GenBank/DDBJ databases">
        <authorList>
            <person name="Jin C."/>
        </authorList>
    </citation>
    <scope>NUCLEOTIDE SEQUENCE [LARGE SCALE GENOMIC DNA]</scope>
    <source>
        <strain evidence="2 3">BN140078</strain>
    </source>
</reference>
<dbReference type="Pfam" id="PF16138">
    <property type="entry name" value="DUF4846"/>
    <property type="match status" value="1"/>
</dbReference>
<keyword evidence="1" id="KW-0732">Signal</keyword>
<evidence type="ECO:0000313" key="2">
    <source>
        <dbReference type="EMBL" id="KAA2243915.1"/>
    </source>
</evidence>
<dbReference type="Proteomes" id="UP000324611">
    <property type="component" value="Unassembled WGS sequence"/>
</dbReference>
<evidence type="ECO:0008006" key="4">
    <source>
        <dbReference type="Google" id="ProtNLM"/>
    </source>
</evidence>
<feature type="signal peptide" evidence="1">
    <location>
        <begin position="1"/>
        <end position="19"/>
    </location>
</feature>
<dbReference type="InterPro" id="IPR032315">
    <property type="entry name" value="DUF4846"/>
</dbReference>
<comment type="caution">
    <text evidence="2">The sequence shown here is derived from an EMBL/GenBank/DDBJ whole genome shotgun (WGS) entry which is preliminary data.</text>
</comment>
<reference evidence="2 3" key="1">
    <citation type="submission" date="2019-09" db="EMBL/GenBank/DDBJ databases">
        <title>Chitinophaga ginsengihumi sp. nov., isolated from soil of ginseng rhizosphere.</title>
        <authorList>
            <person name="Lee J."/>
        </authorList>
    </citation>
    <scope>NUCLEOTIDE SEQUENCE [LARGE SCALE GENOMIC DNA]</scope>
    <source>
        <strain evidence="2 3">BN140078</strain>
    </source>
</reference>
<evidence type="ECO:0000256" key="1">
    <source>
        <dbReference type="SAM" id="SignalP"/>
    </source>
</evidence>
<gene>
    <name evidence="2" type="ORF">F0L74_15030</name>
</gene>
<proteinExistence type="predicted"/>
<accession>A0A5B2VY02</accession>
<organism evidence="2 3">
    <name type="scientific">Chitinophaga agrisoli</name>
    <dbReference type="NCBI Taxonomy" id="2607653"/>
    <lineage>
        <taxon>Bacteria</taxon>
        <taxon>Pseudomonadati</taxon>
        <taxon>Bacteroidota</taxon>
        <taxon>Chitinophagia</taxon>
        <taxon>Chitinophagales</taxon>
        <taxon>Chitinophagaceae</taxon>
        <taxon>Chitinophaga</taxon>
    </lineage>
</organism>
<evidence type="ECO:0000313" key="3">
    <source>
        <dbReference type="Proteomes" id="UP000324611"/>
    </source>
</evidence>